<keyword evidence="5" id="KW-1185">Reference proteome</keyword>
<keyword evidence="2" id="KW-0012">Acyltransferase</keyword>
<keyword evidence="1" id="KW-0808">Transferase</keyword>
<dbReference type="PANTHER" id="PTHR43877:SF1">
    <property type="entry name" value="ACETYLTRANSFERASE"/>
    <property type="match status" value="1"/>
</dbReference>
<dbReference type="RefSeq" id="WP_355396373.1">
    <property type="nucleotide sequence ID" value="NZ_JBEGHN010000001.1"/>
</dbReference>
<proteinExistence type="predicted"/>
<evidence type="ECO:0000313" key="4">
    <source>
        <dbReference type="EMBL" id="MET9845486.1"/>
    </source>
</evidence>
<evidence type="ECO:0000256" key="1">
    <source>
        <dbReference type="ARBA" id="ARBA00022679"/>
    </source>
</evidence>
<dbReference type="Gene3D" id="3.40.630.30">
    <property type="match status" value="1"/>
</dbReference>
<evidence type="ECO:0000256" key="2">
    <source>
        <dbReference type="ARBA" id="ARBA00023315"/>
    </source>
</evidence>
<gene>
    <name evidence="4" type="ORF">ABZZ21_13030</name>
</gene>
<organism evidence="4 5">
    <name type="scientific">Streptomyces ossamyceticus</name>
    <dbReference type="NCBI Taxonomy" id="249581"/>
    <lineage>
        <taxon>Bacteria</taxon>
        <taxon>Bacillati</taxon>
        <taxon>Actinomycetota</taxon>
        <taxon>Actinomycetes</taxon>
        <taxon>Kitasatosporales</taxon>
        <taxon>Streptomycetaceae</taxon>
        <taxon>Streptomyces</taxon>
    </lineage>
</organism>
<dbReference type="PANTHER" id="PTHR43877">
    <property type="entry name" value="AMINOALKYLPHOSPHONATE N-ACETYLTRANSFERASE-RELATED-RELATED"/>
    <property type="match status" value="1"/>
</dbReference>
<dbReference type="InterPro" id="IPR050832">
    <property type="entry name" value="Bact_Acetyltransf"/>
</dbReference>
<sequence length="182" mass="20161">MDDLHDLRVRHMALSDCRAVAEIRVGGWRTAYAGLVPQSHLDGLDVAEDAEKRRGMLLKTGNPVVNLVAERAGEVLGWAAYGPYRDGDISTGDAELYAIYVRPGHLGVGVGGALLRTSLDRCRAAGYPRVFLWVLKENARARRFYEHHGFTPDGVEEPFEVDGVEIPEVRYARRLEPGEHAP</sequence>
<dbReference type="SUPFAM" id="SSF55729">
    <property type="entry name" value="Acyl-CoA N-acyltransferases (Nat)"/>
    <property type="match status" value="1"/>
</dbReference>
<evidence type="ECO:0000313" key="5">
    <source>
        <dbReference type="Proteomes" id="UP001550210"/>
    </source>
</evidence>
<dbReference type="InterPro" id="IPR016181">
    <property type="entry name" value="Acyl_CoA_acyltransferase"/>
</dbReference>
<dbReference type="InterPro" id="IPR000182">
    <property type="entry name" value="GNAT_dom"/>
</dbReference>
<comment type="caution">
    <text evidence="4">The sequence shown here is derived from an EMBL/GenBank/DDBJ whole genome shotgun (WGS) entry which is preliminary data.</text>
</comment>
<name>A0ABV2UVA7_9ACTN</name>
<reference evidence="4 5" key="1">
    <citation type="submission" date="2024-06" db="EMBL/GenBank/DDBJ databases">
        <title>The Natural Products Discovery Center: Release of the First 8490 Sequenced Strains for Exploring Actinobacteria Biosynthetic Diversity.</title>
        <authorList>
            <person name="Kalkreuter E."/>
            <person name="Kautsar S.A."/>
            <person name="Yang D."/>
            <person name="Bader C.D."/>
            <person name="Teijaro C.N."/>
            <person name="Fluegel L."/>
            <person name="Davis C.M."/>
            <person name="Simpson J.R."/>
            <person name="Lauterbach L."/>
            <person name="Steele A.D."/>
            <person name="Gui C."/>
            <person name="Meng S."/>
            <person name="Li G."/>
            <person name="Viehrig K."/>
            <person name="Ye F."/>
            <person name="Su P."/>
            <person name="Kiefer A.F."/>
            <person name="Nichols A."/>
            <person name="Cepeda A.J."/>
            <person name="Yan W."/>
            <person name="Fan B."/>
            <person name="Jiang Y."/>
            <person name="Adhikari A."/>
            <person name="Zheng C.-J."/>
            <person name="Schuster L."/>
            <person name="Cowan T.M."/>
            <person name="Smanski M.J."/>
            <person name="Chevrette M.G."/>
            <person name="De Carvalho L.P.S."/>
            <person name="Shen B."/>
        </authorList>
    </citation>
    <scope>NUCLEOTIDE SEQUENCE [LARGE SCALE GENOMIC DNA]</scope>
    <source>
        <strain evidence="4 5">NPDC006434</strain>
    </source>
</reference>
<feature type="domain" description="N-acetyltransferase" evidence="3">
    <location>
        <begin position="7"/>
        <end position="176"/>
    </location>
</feature>
<dbReference type="CDD" id="cd04301">
    <property type="entry name" value="NAT_SF"/>
    <property type="match status" value="1"/>
</dbReference>
<dbReference type="PROSITE" id="PS51186">
    <property type="entry name" value="GNAT"/>
    <property type="match status" value="1"/>
</dbReference>
<accession>A0ABV2UVA7</accession>
<dbReference type="EMBL" id="JBEXPZ010000015">
    <property type="protein sequence ID" value="MET9845486.1"/>
    <property type="molecule type" value="Genomic_DNA"/>
</dbReference>
<protein>
    <submittedName>
        <fullName evidence="4">GNAT family N-acetyltransferase</fullName>
    </submittedName>
</protein>
<evidence type="ECO:0000259" key="3">
    <source>
        <dbReference type="PROSITE" id="PS51186"/>
    </source>
</evidence>
<dbReference type="Proteomes" id="UP001550210">
    <property type="component" value="Unassembled WGS sequence"/>
</dbReference>
<dbReference type="Pfam" id="PF00583">
    <property type="entry name" value="Acetyltransf_1"/>
    <property type="match status" value="1"/>
</dbReference>